<evidence type="ECO:0000313" key="7">
    <source>
        <dbReference type="Proteomes" id="UP000199227"/>
    </source>
</evidence>
<evidence type="ECO:0000256" key="5">
    <source>
        <dbReference type="RuleBase" id="RU363041"/>
    </source>
</evidence>
<feature type="transmembrane region" description="Helical" evidence="5">
    <location>
        <begin position="71"/>
        <end position="88"/>
    </location>
</feature>
<dbReference type="AlphaFoldDB" id="A0A1I5MK34"/>
<feature type="transmembrane region" description="Helical" evidence="5">
    <location>
        <begin position="169"/>
        <end position="190"/>
    </location>
</feature>
<keyword evidence="7" id="KW-1185">Reference proteome</keyword>
<gene>
    <name evidence="6" type="ORF">SAMN05216234_10619</name>
</gene>
<dbReference type="OrthoDB" id="5329774at2"/>
<dbReference type="GO" id="GO:0005886">
    <property type="term" value="C:plasma membrane"/>
    <property type="evidence" value="ECO:0007669"/>
    <property type="project" value="UniProtKB-SubCell"/>
</dbReference>
<dbReference type="InterPro" id="IPR051598">
    <property type="entry name" value="TSUP/Inactive_protease-like"/>
</dbReference>
<dbReference type="STRING" id="223786.SAMN05216234_10619"/>
<dbReference type="Pfam" id="PF01925">
    <property type="entry name" value="TauE"/>
    <property type="match status" value="1"/>
</dbReference>
<dbReference type="EMBL" id="FOXB01000006">
    <property type="protein sequence ID" value="SFP09301.1"/>
    <property type="molecule type" value="Genomic_DNA"/>
</dbReference>
<dbReference type="RefSeq" id="WP_092911197.1">
    <property type="nucleotide sequence ID" value="NZ_FOXB01000006.1"/>
</dbReference>
<evidence type="ECO:0000256" key="2">
    <source>
        <dbReference type="ARBA" id="ARBA00022692"/>
    </source>
</evidence>
<keyword evidence="3 5" id="KW-1133">Transmembrane helix</keyword>
<proteinExistence type="inferred from homology"/>
<feature type="transmembrane region" description="Helical" evidence="5">
    <location>
        <begin position="6"/>
        <end position="28"/>
    </location>
</feature>
<comment type="subcellular location">
    <subcellularLocation>
        <location evidence="5">Cell membrane</location>
        <topology evidence="5">Multi-pass membrane protein</topology>
    </subcellularLocation>
    <subcellularLocation>
        <location evidence="1">Membrane</location>
        <topology evidence="1">Multi-pass membrane protein</topology>
    </subcellularLocation>
</comment>
<dbReference type="InterPro" id="IPR002781">
    <property type="entry name" value="TM_pro_TauE-like"/>
</dbReference>
<evidence type="ECO:0000256" key="1">
    <source>
        <dbReference type="ARBA" id="ARBA00004141"/>
    </source>
</evidence>
<evidence type="ECO:0000313" key="6">
    <source>
        <dbReference type="EMBL" id="SFP09301.1"/>
    </source>
</evidence>
<feature type="transmembrane region" description="Helical" evidence="5">
    <location>
        <begin position="40"/>
        <end position="59"/>
    </location>
</feature>
<keyword evidence="4 5" id="KW-0472">Membrane</keyword>
<keyword evidence="2 5" id="KW-0812">Transmembrane</keyword>
<feature type="transmembrane region" description="Helical" evidence="5">
    <location>
        <begin position="196"/>
        <end position="216"/>
    </location>
</feature>
<dbReference type="PANTHER" id="PTHR43701">
    <property type="entry name" value="MEMBRANE TRANSPORTER PROTEIN MJ0441-RELATED"/>
    <property type="match status" value="1"/>
</dbReference>
<keyword evidence="5" id="KW-1003">Cell membrane</keyword>
<dbReference type="PANTHER" id="PTHR43701:SF2">
    <property type="entry name" value="MEMBRANE TRANSPORTER PROTEIN YJNA-RELATED"/>
    <property type="match status" value="1"/>
</dbReference>
<organism evidence="6 7">
    <name type="scientific">Hydrogenimonas thermophila</name>
    <dbReference type="NCBI Taxonomy" id="223786"/>
    <lineage>
        <taxon>Bacteria</taxon>
        <taxon>Pseudomonadati</taxon>
        <taxon>Campylobacterota</taxon>
        <taxon>Epsilonproteobacteria</taxon>
        <taxon>Campylobacterales</taxon>
        <taxon>Hydrogenimonadaceae</taxon>
        <taxon>Hydrogenimonas</taxon>
    </lineage>
</organism>
<evidence type="ECO:0000256" key="3">
    <source>
        <dbReference type="ARBA" id="ARBA00022989"/>
    </source>
</evidence>
<feature type="transmembrane region" description="Helical" evidence="5">
    <location>
        <begin position="95"/>
        <end position="113"/>
    </location>
</feature>
<feature type="transmembrane region" description="Helical" evidence="5">
    <location>
        <begin position="228"/>
        <end position="245"/>
    </location>
</feature>
<feature type="transmembrane region" description="Helical" evidence="5">
    <location>
        <begin position="133"/>
        <end position="162"/>
    </location>
</feature>
<dbReference type="Proteomes" id="UP000199227">
    <property type="component" value="Unassembled WGS sequence"/>
</dbReference>
<name>A0A1I5MK34_9BACT</name>
<accession>A0A1I5MK34</accession>
<protein>
    <recommendedName>
        <fullName evidence="5">Probable membrane transporter protein</fullName>
    </recommendedName>
</protein>
<sequence>MEISLILIGIVVGGLSGFFGIGGGTILVPTLILMGYDIKAAVGISVMQMVFSSLYGSWLNHRKGNLNLKDGLVIGFGGFVGALGSGWLVSSVPEIVLESMFVAVVLFALYRFFHTSANSLSEDIHTVPSYILGIVGAFIGLFAISMGIGGSILLTPILVGFLHYPLKKAVSAGLFFVVFSSISGFISLSISGHIDYIDGLVIGIASLLGVQIGIWIASKTGQKKHKNALIVLYVIILVLMLKKLFGI</sequence>
<comment type="similarity">
    <text evidence="5">Belongs to the 4-toluene sulfonate uptake permease (TSUP) (TC 2.A.102) family.</text>
</comment>
<evidence type="ECO:0000256" key="4">
    <source>
        <dbReference type="ARBA" id="ARBA00023136"/>
    </source>
</evidence>
<reference evidence="6 7" key="1">
    <citation type="submission" date="2016-10" db="EMBL/GenBank/DDBJ databases">
        <authorList>
            <person name="de Groot N.N."/>
        </authorList>
    </citation>
    <scope>NUCLEOTIDE SEQUENCE [LARGE SCALE GENOMIC DNA]</scope>
    <source>
        <strain evidence="6 7">EP1-55-1</strain>
    </source>
</reference>